<dbReference type="AlphaFoldDB" id="A0A0H2S8N4"/>
<keyword evidence="3" id="KW-1185">Reference proteome</keyword>
<reference evidence="2 3" key="1">
    <citation type="submission" date="2015-04" db="EMBL/GenBank/DDBJ databases">
        <title>Complete genome sequence of Schizopora paradoxa KUC8140, a cosmopolitan wood degrader in East Asia.</title>
        <authorList>
            <consortium name="DOE Joint Genome Institute"/>
            <person name="Min B."/>
            <person name="Park H."/>
            <person name="Jang Y."/>
            <person name="Kim J.-J."/>
            <person name="Kim K.H."/>
            <person name="Pangilinan J."/>
            <person name="Lipzen A."/>
            <person name="Riley R."/>
            <person name="Grigoriev I.V."/>
            <person name="Spatafora J.W."/>
            <person name="Choi I.-G."/>
        </authorList>
    </citation>
    <scope>NUCLEOTIDE SEQUENCE [LARGE SCALE GENOMIC DNA]</scope>
    <source>
        <strain evidence="2 3">KUC8140</strain>
    </source>
</reference>
<organism evidence="2 3">
    <name type="scientific">Schizopora paradoxa</name>
    <dbReference type="NCBI Taxonomy" id="27342"/>
    <lineage>
        <taxon>Eukaryota</taxon>
        <taxon>Fungi</taxon>
        <taxon>Dikarya</taxon>
        <taxon>Basidiomycota</taxon>
        <taxon>Agaricomycotina</taxon>
        <taxon>Agaricomycetes</taxon>
        <taxon>Hymenochaetales</taxon>
        <taxon>Schizoporaceae</taxon>
        <taxon>Schizopora</taxon>
    </lineage>
</organism>
<dbReference type="InterPro" id="IPR000182">
    <property type="entry name" value="GNAT_dom"/>
</dbReference>
<evidence type="ECO:0000313" key="2">
    <source>
        <dbReference type="EMBL" id="KLO13241.1"/>
    </source>
</evidence>
<dbReference type="PANTHER" id="PTHR43441">
    <property type="entry name" value="RIBOSOMAL-PROTEIN-SERINE ACETYLTRANSFERASE"/>
    <property type="match status" value="1"/>
</dbReference>
<sequence>MQTEVHTSIDNGKATTWCNGYAPMPAIQDRMLPADELYGPDPYDVNFCFPYHAETLYDEKLKLVPFIPRLHAEGFFMHAVSHPEDFQYMRFPVPKTLEEMLAWFEYTYRRNPANMAYAVMYNDGAGNWTFGAFLSLIACNKETLTAECAMGINFREFRGGARATLSASLLLRYCFNTPTERLPGLGLRKVGWTAHSSNYPAQALARSLGFRVESMQRWNRVATHGKKGNGRMLRKDDPLGLPGIDDFYLVMGWDDWEFEGRRLAETALSRKLIPKAKM</sequence>
<evidence type="ECO:0000259" key="1">
    <source>
        <dbReference type="Pfam" id="PF13302"/>
    </source>
</evidence>
<dbReference type="GO" id="GO:0008999">
    <property type="term" value="F:protein-N-terminal-alanine acetyltransferase activity"/>
    <property type="evidence" value="ECO:0007669"/>
    <property type="project" value="TreeGrafter"/>
</dbReference>
<protein>
    <recommendedName>
        <fullName evidence="1">N-acetyltransferase domain-containing protein</fullName>
    </recommendedName>
</protein>
<dbReference type="STRING" id="27342.A0A0H2S8N4"/>
<dbReference type="GO" id="GO:1990189">
    <property type="term" value="F:protein N-terminal-serine acetyltransferase activity"/>
    <property type="evidence" value="ECO:0007669"/>
    <property type="project" value="TreeGrafter"/>
</dbReference>
<dbReference type="InterPro" id="IPR016181">
    <property type="entry name" value="Acyl_CoA_acyltransferase"/>
</dbReference>
<evidence type="ECO:0000313" key="3">
    <source>
        <dbReference type="Proteomes" id="UP000053477"/>
    </source>
</evidence>
<accession>A0A0H2S8N4</accession>
<feature type="domain" description="N-acetyltransferase" evidence="1">
    <location>
        <begin position="61"/>
        <end position="211"/>
    </location>
</feature>
<proteinExistence type="predicted"/>
<dbReference type="Pfam" id="PF13302">
    <property type="entry name" value="Acetyltransf_3"/>
    <property type="match status" value="1"/>
</dbReference>
<dbReference type="EMBL" id="KQ085963">
    <property type="protein sequence ID" value="KLO13241.1"/>
    <property type="molecule type" value="Genomic_DNA"/>
</dbReference>
<dbReference type="OrthoDB" id="41238at2759"/>
<dbReference type="PANTHER" id="PTHR43441:SF5">
    <property type="entry name" value="FAMILY ACETYLTRANSFERASE, PUTATIVE-RELATED"/>
    <property type="match status" value="1"/>
</dbReference>
<dbReference type="Gene3D" id="3.40.630.30">
    <property type="match status" value="1"/>
</dbReference>
<dbReference type="InParanoid" id="A0A0H2S8N4"/>
<name>A0A0H2S8N4_9AGAM</name>
<dbReference type="InterPro" id="IPR051908">
    <property type="entry name" value="Ribosomal_N-acetyltransferase"/>
</dbReference>
<gene>
    <name evidence="2" type="ORF">SCHPADRAFT_904419</name>
</gene>
<dbReference type="SUPFAM" id="SSF55729">
    <property type="entry name" value="Acyl-CoA N-acyltransferases (Nat)"/>
    <property type="match status" value="1"/>
</dbReference>
<dbReference type="Proteomes" id="UP000053477">
    <property type="component" value="Unassembled WGS sequence"/>
</dbReference>